<protein>
    <submittedName>
        <fullName evidence="2">Uncharacterized protein</fullName>
    </submittedName>
</protein>
<accession>A0A1H6SGL6</accession>
<organism evidence="2 3">
    <name type="scientific">Micromonospora phaseoli</name>
    <dbReference type="NCBI Taxonomy" id="1144548"/>
    <lineage>
        <taxon>Bacteria</taxon>
        <taxon>Bacillati</taxon>
        <taxon>Actinomycetota</taxon>
        <taxon>Actinomycetes</taxon>
        <taxon>Micromonosporales</taxon>
        <taxon>Micromonosporaceae</taxon>
        <taxon>Micromonospora</taxon>
    </lineage>
</organism>
<proteinExistence type="predicted"/>
<dbReference type="Proteomes" id="UP000198707">
    <property type="component" value="Unassembled WGS sequence"/>
</dbReference>
<keyword evidence="3" id="KW-1185">Reference proteome</keyword>
<gene>
    <name evidence="2" type="ORF">SAMN05443287_101540</name>
</gene>
<reference evidence="3" key="1">
    <citation type="submission" date="2016-10" db="EMBL/GenBank/DDBJ databases">
        <authorList>
            <person name="Varghese N."/>
            <person name="Submissions S."/>
        </authorList>
    </citation>
    <scope>NUCLEOTIDE SEQUENCE [LARGE SCALE GENOMIC DNA]</scope>
    <source>
        <strain evidence="3">CGMCC 4.7038</strain>
    </source>
</reference>
<sequence>MVDRRIDQASKHASRIENLVQVARRVRCRGLQPCFQLVQMTLTPVSELPQGPKRQTTPLPKLTQSYAEARIDG</sequence>
<dbReference type="EMBL" id="FNYV01000001">
    <property type="protein sequence ID" value="SEI62562.1"/>
    <property type="molecule type" value="Genomic_DNA"/>
</dbReference>
<evidence type="ECO:0000313" key="3">
    <source>
        <dbReference type="Proteomes" id="UP000198707"/>
    </source>
</evidence>
<name>A0A1H6SGL6_9ACTN</name>
<dbReference type="AlphaFoldDB" id="A0A1H6SGL6"/>
<evidence type="ECO:0000313" key="2">
    <source>
        <dbReference type="EMBL" id="SEI62562.1"/>
    </source>
</evidence>
<feature type="compositionally biased region" description="Polar residues" evidence="1">
    <location>
        <begin position="53"/>
        <end position="66"/>
    </location>
</feature>
<feature type="region of interest" description="Disordered" evidence="1">
    <location>
        <begin position="47"/>
        <end position="73"/>
    </location>
</feature>
<evidence type="ECO:0000256" key="1">
    <source>
        <dbReference type="SAM" id="MobiDB-lite"/>
    </source>
</evidence>